<feature type="transmembrane region" description="Helical" evidence="6">
    <location>
        <begin position="29"/>
        <end position="47"/>
    </location>
</feature>
<proteinExistence type="inferred from homology"/>
<keyword evidence="5 6" id="KW-0472">Membrane</keyword>
<evidence type="ECO:0000256" key="6">
    <source>
        <dbReference type="SAM" id="Phobius"/>
    </source>
</evidence>
<organism evidence="8 9">
    <name type="scientific">Massilia polaris</name>
    <dbReference type="NCBI Taxonomy" id="2728846"/>
    <lineage>
        <taxon>Bacteria</taxon>
        <taxon>Pseudomonadati</taxon>
        <taxon>Pseudomonadota</taxon>
        <taxon>Betaproteobacteria</taxon>
        <taxon>Burkholderiales</taxon>
        <taxon>Oxalobacteraceae</taxon>
        <taxon>Telluria group</taxon>
        <taxon>Massilia</taxon>
    </lineage>
</organism>
<reference evidence="8 9" key="1">
    <citation type="submission" date="2020-04" db="EMBL/GenBank/DDBJ databases">
        <title>Massilia sp. RP-1-19 isolated from soil.</title>
        <authorList>
            <person name="Dahal R.H."/>
        </authorList>
    </citation>
    <scope>NUCLEOTIDE SEQUENCE [LARGE SCALE GENOMIC DNA]</scope>
    <source>
        <strain evidence="8 9">RP-1-19</strain>
    </source>
</reference>
<feature type="transmembrane region" description="Helical" evidence="6">
    <location>
        <begin position="59"/>
        <end position="82"/>
    </location>
</feature>
<evidence type="ECO:0000256" key="2">
    <source>
        <dbReference type="ARBA" id="ARBA00009399"/>
    </source>
</evidence>
<evidence type="ECO:0000313" key="8">
    <source>
        <dbReference type="EMBL" id="NML62587.1"/>
    </source>
</evidence>
<name>A0A848HNK9_9BURK</name>
<dbReference type="InterPro" id="IPR051401">
    <property type="entry name" value="GtrA_CellWall_Glycosyl"/>
</dbReference>
<evidence type="ECO:0000259" key="7">
    <source>
        <dbReference type="Pfam" id="PF04138"/>
    </source>
</evidence>
<evidence type="ECO:0000256" key="5">
    <source>
        <dbReference type="ARBA" id="ARBA00023136"/>
    </source>
</evidence>
<dbReference type="PANTHER" id="PTHR38459:SF1">
    <property type="entry name" value="PROPHAGE BACTOPRENOL-LINKED GLUCOSE TRANSLOCASE HOMOLOG"/>
    <property type="match status" value="1"/>
</dbReference>
<gene>
    <name evidence="8" type="ORF">HHL21_16195</name>
</gene>
<dbReference type="PANTHER" id="PTHR38459">
    <property type="entry name" value="PROPHAGE BACTOPRENOL-LINKED GLUCOSE TRANSLOCASE HOMOLOG"/>
    <property type="match status" value="1"/>
</dbReference>
<evidence type="ECO:0000256" key="3">
    <source>
        <dbReference type="ARBA" id="ARBA00022692"/>
    </source>
</evidence>
<dbReference type="InterPro" id="IPR007267">
    <property type="entry name" value="GtrA_DPMS_TM"/>
</dbReference>
<comment type="caution">
    <text evidence="8">The sequence shown here is derived from an EMBL/GenBank/DDBJ whole genome shotgun (WGS) entry which is preliminary data.</text>
</comment>
<keyword evidence="9" id="KW-1185">Reference proteome</keyword>
<dbReference type="AlphaFoldDB" id="A0A848HNK9"/>
<dbReference type="GO" id="GO:0005886">
    <property type="term" value="C:plasma membrane"/>
    <property type="evidence" value="ECO:0007669"/>
    <property type="project" value="TreeGrafter"/>
</dbReference>
<dbReference type="GO" id="GO:0000271">
    <property type="term" value="P:polysaccharide biosynthetic process"/>
    <property type="evidence" value="ECO:0007669"/>
    <property type="project" value="InterPro"/>
</dbReference>
<dbReference type="EMBL" id="JABBGG010000009">
    <property type="protein sequence ID" value="NML62587.1"/>
    <property type="molecule type" value="Genomic_DNA"/>
</dbReference>
<evidence type="ECO:0000256" key="1">
    <source>
        <dbReference type="ARBA" id="ARBA00004141"/>
    </source>
</evidence>
<protein>
    <submittedName>
        <fullName evidence="8">GtrA family protein</fullName>
    </submittedName>
</protein>
<evidence type="ECO:0000256" key="4">
    <source>
        <dbReference type="ARBA" id="ARBA00022989"/>
    </source>
</evidence>
<dbReference type="Proteomes" id="UP000583752">
    <property type="component" value="Unassembled WGS sequence"/>
</dbReference>
<feature type="transmembrane region" description="Helical" evidence="6">
    <location>
        <begin position="88"/>
        <end position="108"/>
    </location>
</feature>
<keyword evidence="3 6" id="KW-0812">Transmembrane</keyword>
<keyword evidence="4 6" id="KW-1133">Transmembrane helix</keyword>
<comment type="similarity">
    <text evidence="2">Belongs to the GtrA family.</text>
</comment>
<feature type="domain" description="GtrA/DPMS transmembrane" evidence="7">
    <location>
        <begin position="2"/>
        <end position="111"/>
    </location>
</feature>
<accession>A0A848HNK9</accession>
<comment type="subcellular location">
    <subcellularLocation>
        <location evidence="1">Membrane</location>
        <topology evidence="1">Multi-pass membrane protein</topology>
    </subcellularLocation>
</comment>
<sequence length="119" mass="13328">MRFVAGGVANTAFSYGVYLLLQFVMDYQLAYLVAYAAGIVFAYWFNARHVFRVPLSWRGLFAYPLVYVVQYGLSALLLHVLVERLGAAPAWAPLPVTVAMLPLTYAMNRLVLTFKGSRT</sequence>
<evidence type="ECO:0000313" key="9">
    <source>
        <dbReference type="Proteomes" id="UP000583752"/>
    </source>
</evidence>
<dbReference type="Pfam" id="PF04138">
    <property type="entry name" value="GtrA_DPMS_TM"/>
    <property type="match status" value="1"/>
</dbReference>